<reference evidence="2 3" key="1">
    <citation type="submission" date="2019-07" db="EMBL/GenBank/DDBJ databases">
        <title>Genomic Encyclopedia of Type Strains, Phase I: the one thousand microbial genomes (KMG-I) project.</title>
        <authorList>
            <person name="Kyrpides N."/>
        </authorList>
    </citation>
    <scope>NUCLEOTIDE SEQUENCE [LARGE SCALE GENOMIC DNA]</scope>
    <source>
        <strain evidence="2 3">DSM 13558</strain>
    </source>
</reference>
<feature type="transmembrane region" description="Helical" evidence="1">
    <location>
        <begin position="265"/>
        <end position="283"/>
    </location>
</feature>
<feature type="transmembrane region" description="Helical" evidence="1">
    <location>
        <begin position="201"/>
        <end position="228"/>
    </location>
</feature>
<comment type="caution">
    <text evidence="2">The sequence shown here is derived from an EMBL/GenBank/DDBJ whole genome shotgun (WGS) entry which is preliminary data.</text>
</comment>
<organism evidence="2 3">
    <name type="scientific">Sedimentibacter saalensis</name>
    <dbReference type="NCBI Taxonomy" id="130788"/>
    <lineage>
        <taxon>Bacteria</taxon>
        <taxon>Bacillati</taxon>
        <taxon>Bacillota</taxon>
        <taxon>Tissierellia</taxon>
        <taxon>Sedimentibacter</taxon>
    </lineage>
</organism>
<feature type="transmembrane region" description="Helical" evidence="1">
    <location>
        <begin position="102"/>
        <end position="125"/>
    </location>
</feature>
<feature type="transmembrane region" description="Helical" evidence="1">
    <location>
        <begin position="234"/>
        <end position="253"/>
    </location>
</feature>
<dbReference type="InterPro" id="IPR021552">
    <property type="entry name" value="ArsP_2"/>
</dbReference>
<dbReference type="NCBIfam" id="NF037962">
    <property type="entry name" value="arsenic_eff"/>
    <property type="match status" value="1"/>
</dbReference>
<dbReference type="OrthoDB" id="9783550at2"/>
<keyword evidence="1" id="KW-0472">Membrane</keyword>
<dbReference type="RefSeq" id="WP_145079426.1">
    <property type="nucleotide sequence ID" value="NZ_DAMBUX010000006.1"/>
</dbReference>
<keyword evidence="1" id="KW-1133">Transmembrane helix</keyword>
<dbReference type="EMBL" id="VLKH01000001">
    <property type="protein sequence ID" value="TWH83866.1"/>
    <property type="molecule type" value="Genomic_DNA"/>
</dbReference>
<proteinExistence type="predicted"/>
<feature type="transmembrane region" description="Helical" evidence="1">
    <location>
        <begin position="41"/>
        <end position="62"/>
    </location>
</feature>
<dbReference type="Proteomes" id="UP000315343">
    <property type="component" value="Unassembled WGS sequence"/>
</dbReference>
<evidence type="ECO:0000313" key="3">
    <source>
        <dbReference type="Proteomes" id="UP000315343"/>
    </source>
</evidence>
<sequence>MWEILEDTIVDSLKILPFLFAAYLAIEYIEHKSSEKLVKGLRKFGVFGGALLGTVPQCGFSVAASNLFAGKIITTGTLIAVFISTSDEAIPVMLANPNNAGILLKLISVKIIVALAAGLFADFILNRFSKGSKNKNNERSEALHHMCSHEHCGCENQGILIPAAKHTFNIFIFMTLTTLVLNIIIALIGEENLSKFLLTNSIFQPALAALIGFIPNCAASVILTQLFVEGSLSFGSVIAGLSTGAGIGLVVLFRVNENMKENFKILLYIYVSSVIAGVLIQLFM</sequence>
<feature type="transmembrane region" description="Helical" evidence="1">
    <location>
        <begin position="170"/>
        <end position="189"/>
    </location>
</feature>
<name>A0A562JKX4_9FIRM</name>
<keyword evidence="3" id="KW-1185">Reference proteome</keyword>
<keyword evidence="1" id="KW-0812">Transmembrane</keyword>
<feature type="transmembrane region" description="Helical" evidence="1">
    <location>
        <begin position="12"/>
        <end position="29"/>
    </location>
</feature>
<accession>A0A562JKX4</accession>
<gene>
    <name evidence="2" type="ORF">LY60_00483</name>
</gene>
<protein>
    <recommendedName>
        <fullName evidence="4">Arsenic efflux protein</fullName>
    </recommendedName>
</protein>
<dbReference type="Pfam" id="PF11449">
    <property type="entry name" value="ArsP_2"/>
    <property type="match status" value="2"/>
</dbReference>
<evidence type="ECO:0008006" key="4">
    <source>
        <dbReference type="Google" id="ProtNLM"/>
    </source>
</evidence>
<evidence type="ECO:0000256" key="1">
    <source>
        <dbReference type="SAM" id="Phobius"/>
    </source>
</evidence>
<dbReference type="AlphaFoldDB" id="A0A562JKX4"/>
<evidence type="ECO:0000313" key="2">
    <source>
        <dbReference type="EMBL" id="TWH83866.1"/>
    </source>
</evidence>